<dbReference type="Proteomes" id="UP000647416">
    <property type="component" value="Unassembled WGS sequence"/>
</dbReference>
<keyword evidence="5 10" id="KW-0560">Oxidoreductase</keyword>
<dbReference type="GO" id="GO:0008202">
    <property type="term" value="P:steroid metabolic process"/>
    <property type="evidence" value="ECO:0007669"/>
    <property type="project" value="UniProtKB-KW"/>
</dbReference>
<evidence type="ECO:0000256" key="5">
    <source>
        <dbReference type="ARBA" id="ARBA00023002"/>
    </source>
</evidence>
<reference evidence="12" key="1">
    <citation type="submission" date="2020-08" db="EMBL/GenBank/DDBJ databases">
        <title>Genome public.</title>
        <authorList>
            <person name="Liu C."/>
            <person name="Sun Q."/>
        </authorList>
    </citation>
    <scope>NUCLEOTIDE SEQUENCE</scope>
    <source>
        <strain evidence="12">NSJ-50</strain>
    </source>
</reference>
<dbReference type="PRINTS" id="PR00081">
    <property type="entry name" value="GDHRDH"/>
</dbReference>
<feature type="binding site" evidence="9">
    <location>
        <position position="187"/>
    </location>
    <ligand>
        <name>NADP(+)</name>
        <dbReference type="ChEBI" id="CHEBI:58349"/>
    </ligand>
</feature>
<keyword evidence="10" id="KW-0275">Fatty acid biosynthesis</keyword>
<comment type="caution">
    <text evidence="12">The sequence shown here is derived from an EMBL/GenBank/DDBJ whole genome shotgun (WGS) entry which is preliminary data.</text>
</comment>
<evidence type="ECO:0000259" key="11">
    <source>
        <dbReference type="SMART" id="SM00822"/>
    </source>
</evidence>
<dbReference type="GO" id="GO:0004316">
    <property type="term" value="F:3-oxoacyl-[acyl-carrier-protein] reductase (NADPH) activity"/>
    <property type="evidence" value="ECO:0007669"/>
    <property type="project" value="UniProtKB-UniRule"/>
</dbReference>
<dbReference type="InterPro" id="IPR020904">
    <property type="entry name" value="Sc_DH/Rdtase_CS"/>
</dbReference>
<evidence type="ECO:0000256" key="1">
    <source>
        <dbReference type="ARBA" id="ARBA00005194"/>
    </source>
</evidence>
<dbReference type="GO" id="GO:0051287">
    <property type="term" value="F:NAD binding"/>
    <property type="evidence" value="ECO:0007669"/>
    <property type="project" value="UniProtKB-UniRule"/>
</dbReference>
<dbReference type="SMART" id="SM00822">
    <property type="entry name" value="PKS_KR"/>
    <property type="match status" value="1"/>
</dbReference>
<feature type="binding site" evidence="9">
    <location>
        <begin position="154"/>
        <end position="158"/>
    </location>
    <ligand>
        <name>NADP(+)</name>
        <dbReference type="ChEBI" id="CHEBI:58349"/>
    </ligand>
</feature>
<evidence type="ECO:0000313" key="12">
    <source>
        <dbReference type="EMBL" id="MBC8596601.1"/>
    </source>
</evidence>
<keyword evidence="10" id="KW-0443">Lipid metabolism</keyword>
<dbReference type="AlphaFoldDB" id="A0A926FAZ8"/>
<name>A0A926FAZ8_9FIRM</name>
<evidence type="ECO:0000256" key="10">
    <source>
        <dbReference type="RuleBase" id="RU366074"/>
    </source>
</evidence>
<comment type="catalytic activity">
    <reaction evidence="7 10">
        <text>a (3R)-hydroxyacyl-[ACP] + NADP(+) = a 3-oxoacyl-[ACP] + NADPH + H(+)</text>
        <dbReference type="Rhea" id="RHEA:17397"/>
        <dbReference type="Rhea" id="RHEA-COMP:9916"/>
        <dbReference type="Rhea" id="RHEA-COMP:9945"/>
        <dbReference type="ChEBI" id="CHEBI:15378"/>
        <dbReference type="ChEBI" id="CHEBI:57783"/>
        <dbReference type="ChEBI" id="CHEBI:58349"/>
        <dbReference type="ChEBI" id="CHEBI:78776"/>
        <dbReference type="ChEBI" id="CHEBI:78827"/>
        <dbReference type="EC" id="1.1.1.100"/>
    </reaction>
</comment>
<dbReference type="Pfam" id="PF13561">
    <property type="entry name" value="adh_short_C2"/>
    <property type="match status" value="1"/>
</dbReference>
<keyword evidence="6" id="KW-0753">Steroid metabolism</keyword>
<dbReference type="NCBIfam" id="NF005559">
    <property type="entry name" value="PRK07231.1"/>
    <property type="match status" value="1"/>
</dbReference>
<keyword evidence="10" id="KW-0444">Lipid biosynthesis</keyword>
<dbReference type="InterPro" id="IPR050259">
    <property type="entry name" value="SDR"/>
</dbReference>
<dbReference type="InterPro" id="IPR002347">
    <property type="entry name" value="SDR_fam"/>
</dbReference>
<comment type="similarity">
    <text evidence="2 10">Belongs to the short-chain dehydrogenases/reductases (SDR) family.</text>
</comment>
<dbReference type="Gene3D" id="3.40.50.720">
    <property type="entry name" value="NAD(P)-binding Rossmann-like Domain"/>
    <property type="match status" value="1"/>
</dbReference>
<comment type="subunit">
    <text evidence="10">Homotetramer.</text>
</comment>
<evidence type="ECO:0000256" key="4">
    <source>
        <dbReference type="ARBA" id="ARBA00022857"/>
    </source>
</evidence>
<protein>
    <recommendedName>
        <fullName evidence="3 10">3-oxoacyl-[acyl-carrier-protein] reductase</fullName>
        <ecNumber evidence="3 10">1.1.1.100</ecNumber>
    </recommendedName>
</protein>
<evidence type="ECO:0000256" key="9">
    <source>
        <dbReference type="PIRSR" id="PIRSR611284-2"/>
    </source>
</evidence>
<dbReference type="CDD" id="cd05333">
    <property type="entry name" value="BKR_SDR_c"/>
    <property type="match status" value="1"/>
</dbReference>
<feature type="domain" description="Ketoreductase" evidence="11">
    <location>
        <begin position="5"/>
        <end position="185"/>
    </location>
</feature>
<dbReference type="GO" id="GO:0006633">
    <property type="term" value="P:fatty acid biosynthetic process"/>
    <property type="evidence" value="ECO:0007669"/>
    <property type="project" value="UniProtKB-KW"/>
</dbReference>
<evidence type="ECO:0000313" key="13">
    <source>
        <dbReference type="Proteomes" id="UP000647416"/>
    </source>
</evidence>
<keyword evidence="10" id="KW-0276">Fatty acid metabolism</keyword>
<evidence type="ECO:0000256" key="2">
    <source>
        <dbReference type="ARBA" id="ARBA00006484"/>
    </source>
</evidence>
<feature type="binding site" evidence="9">
    <location>
        <position position="89"/>
    </location>
    <ligand>
        <name>NADP(+)</name>
        <dbReference type="ChEBI" id="CHEBI:58349"/>
    </ligand>
</feature>
<evidence type="ECO:0000256" key="6">
    <source>
        <dbReference type="ARBA" id="ARBA00023221"/>
    </source>
</evidence>
<evidence type="ECO:0000256" key="7">
    <source>
        <dbReference type="ARBA" id="ARBA00048508"/>
    </source>
</evidence>
<comment type="pathway">
    <text evidence="1 10">Lipid metabolism; fatty acid biosynthesis.</text>
</comment>
<keyword evidence="4 9" id="KW-0521">NADP</keyword>
<dbReference type="PROSITE" id="PS00061">
    <property type="entry name" value="ADH_SHORT"/>
    <property type="match status" value="1"/>
</dbReference>
<dbReference type="PANTHER" id="PTHR42879">
    <property type="entry name" value="3-OXOACYL-(ACYL-CARRIER-PROTEIN) REDUCTASE"/>
    <property type="match status" value="1"/>
</dbReference>
<accession>A0A926FAZ8</accession>
<feature type="active site" description="Proton acceptor" evidence="8">
    <location>
        <position position="154"/>
    </location>
</feature>
<evidence type="ECO:0000256" key="8">
    <source>
        <dbReference type="PIRSR" id="PIRSR611284-1"/>
    </source>
</evidence>
<gene>
    <name evidence="12" type="primary">fabG</name>
    <name evidence="12" type="ORF">H8706_06920</name>
</gene>
<dbReference type="FunFam" id="3.40.50.720:FF:000115">
    <property type="entry name" value="3-oxoacyl-[acyl-carrier-protein] reductase FabG"/>
    <property type="match status" value="1"/>
</dbReference>
<dbReference type="InterPro" id="IPR011284">
    <property type="entry name" value="3oxo_ACP_reduc"/>
</dbReference>
<dbReference type="SUPFAM" id="SSF51735">
    <property type="entry name" value="NAD(P)-binding Rossmann-fold domains"/>
    <property type="match status" value="1"/>
</dbReference>
<proteinExistence type="inferred from homology"/>
<evidence type="ECO:0000256" key="3">
    <source>
        <dbReference type="ARBA" id="ARBA00012948"/>
    </source>
</evidence>
<feature type="binding site" evidence="9">
    <location>
        <begin position="11"/>
        <end position="14"/>
    </location>
    <ligand>
        <name>NADP(+)</name>
        <dbReference type="ChEBI" id="CHEBI:58349"/>
    </ligand>
</feature>
<dbReference type="PANTHER" id="PTHR42879:SF2">
    <property type="entry name" value="3-OXOACYL-[ACYL-CARRIER-PROTEIN] REDUCTASE FABG"/>
    <property type="match status" value="1"/>
</dbReference>
<organism evidence="12 13">
    <name type="scientific">Qingrenia yutianensis</name>
    <dbReference type="NCBI Taxonomy" id="2763676"/>
    <lineage>
        <taxon>Bacteria</taxon>
        <taxon>Bacillati</taxon>
        <taxon>Bacillota</taxon>
        <taxon>Clostridia</taxon>
        <taxon>Eubacteriales</taxon>
        <taxon>Oscillospiraceae</taxon>
        <taxon>Qingrenia</taxon>
    </lineage>
</organism>
<dbReference type="PRINTS" id="PR00080">
    <property type="entry name" value="SDRFAMILY"/>
</dbReference>
<comment type="function">
    <text evidence="10">Catalyzes the NADPH-dependent reduction of beta-ketoacyl-ACP substrates to beta-hydroxyacyl-ACP products, the first reductive step in the elongation cycle of fatty acid biosynthesis.</text>
</comment>
<dbReference type="RefSeq" id="WP_178347087.1">
    <property type="nucleotide sequence ID" value="NZ_JACRTE010000006.1"/>
</dbReference>
<dbReference type="InterPro" id="IPR036291">
    <property type="entry name" value="NAD(P)-bd_dom_sf"/>
</dbReference>
<dbReference type="NCBIfam" id="NF009466">
    <property type="entry name" value="PRK12826.1-2"/>
    <property type="match status" value="1"/>
</dbReference>
<dbReference type="InterPro" id="IPR057326">
    <property type="entry name" value="KR_dom"/>
</dbReference>
<dbReference type="EMBL" id="JACRTE010000006">
    <property type="protein sequence ID" value="MBC8596601.1"/>
    <property type="molecule type" value="Genomic_DNA"/>
</dbReference>
<sequence>MLNEKVALITGASRGIGRAIAQKFAKEGAHIAAVYCGSEQKALELKDEIEKNGGKINIYKCDVSNFAECENTVKKVIEDFGGVDILVNNAGITNDKLVLQMGEDDFDSVIGTNLKGAFNMIKHCYRNFMKKKYGKIINISSVAGLIGNAGQANYSSAKAGIIGLTKTVAKELAPRNVCCNAIAPGFIKTDMTEAFQENDAVKGAIPLKRMGSAGEVANLAVFLADDVSDYITGEVIRIDGGLAM</sequence>
<dbReference type="NCBIfam" id="TIGR01830">
    <property type="entry name" value="3oxo_ACP_reduc"/>
    <property type="match status" value="1"/>
</dbReference>
<dbReference type="EC" id="1.1.1.100" evidence="3 10"/>
<keyword evidence="13" id="KW-1185">Reference proteome</keyword>